<feature type="domain" description="SGNH hydrolase-type esterase" evidence="2">
    <location>
        <begin position="84"/>
        <end position="266"/>
    </location>
</feature>
<dbReference type="Proteomes" id="UP000316252">
    <property type="component" value="Unassembled WGS sequence"/>
</dbReference>
<dbReference type="InterPro" id="IPR036514">
    <property type="entry name" value="SGNH_hydro_sf"/>
</dbReference>
<dbReference type="Pfam" id="PF13472">
    <property type="entry name" value="Lipase_GDSL_2"/>
    <property type="match status" value="1"/>
</dbReference>
<feature type="region of interest" description="Disordered" evidence="1">
    <location>
        <begin position="1"/>
        <end position="34"/>
    </location>
</feature>
<proteinExistence type="predicted"/>
<dbReference type="AlphaFoldDB" id="A0A506Y6X7"/>
<evidence type="ECO:0000256" key="1">
    <source>
        <dbReference type="SAM" id="MobiDB-lite"/>
    </source>
</evidence>
<dbReference type="InterPro" id="IPR013830">
    <property type="entry name" value="SGNH_hydro"/>
</dbReference>
<protein>
    <recommendedName>
        <fullName evidence="2">SGNH hydrolase-type esterase domain-containing protein</fullName>
    </recommendedName>
</protein>
<name>A0A506Y6X7_9MICO</name>
<keyword evidence="4" id="KW-1185">Reference proteome</keyword>
<evidence type="ECO:0000313" key="3">
    <source>
        <dbReference type="EMBL" id="TPW77613.1"/>
    </source>
</evidence>
<evidence type="ECO:0000313" key="4">
    <source>
        <dbReference type="Proteomes" id="UP000316252"/>
    </source>
</evidence>
<gene>
    <name evidence="3" type="ORF">FJ657_02805</name>
</gene>
<accession>A0A506Y6X7</accession>
<feature type="compositionally biased region" description="Basic residues" evidence="1">
    <location>
        <begin position="10"/>
        <end position="20"/>
    </location>
</feature>
<dbReference type="SUPFAM" id="SSF52266">
    <property type="entry name" value="SGNH hydrolase"/>
    <property type="match status" value="1"/>
</dbReference>
<dbReference type="Gene3D" id="3.40.50.1110">
    <property type="entry name" value="SGNH hydrolase"/>
    <property type="match status" value="1"/>
</dbReference>
<evidence type="ECO:0000259" key="2">
    <source>
        <dbReference type="Pfam" id="PF13472"/>
    </source>
</evidence>
<reference evidence="3 4" key="1">
    <citation type="submission" date="2019-06" db="EMBL/GenBank/DDBJ databases">
        <authorList>
            <person name="Li F."/>
        </authorList>
    </citation>
    <scope>NUCLEOTIDE SEQUENCE [LARGE SCALE GENOMIC DNA]</scope>
    <source>
        <strain evidence="3 4">10F1D-1</strain>
    </source>
</reference>
<dbReference type="EMBL" id="VHQG01000001">
    <property type="protein sequence ID" value="TPW77613.1"/>
    <property type="molecule type" value="Genomic_DNA"/>
</dbReference>
<comment type="caution">
    <text evidence="3">The sequence shown here is derived from an EMBL/GenBank/DDBJ whole genome shotgun (WGS) entry which is preliminary data.</text>
</comment>
<sequence length="277" mass="28895">MATCTGWRCGRSRSPIRSRRSPTPPTPTTDRGSEARVTRLWAALLAPVIVPQGRRLSAATPRLAAPTPEPDAAELADPRLEVLVLGDSTAIGTGVDRVEDALAAALARERGAGSGSGSESGDEAGFESGAVLALGRNGATAAEVRAEFLDRAAASAASAVVVVVGWNDAMKLRPTRAFARDLTTIVRTLQAHRLGRRVIVVAPPHFERFAVLPQPLRCALGAHAAGLRRTAARVCRTWGATLAPGIDGASASPADRFHPDAAGYRRLAQGIAAALRE</sequence>
<organism evidence="3 4">
    <name type="scientific">Schumannella soli</name>
    <dbReference type="NCBI Taxonomy" id="2590779"/>
    <lineage>
        <taxon>Bacteria</taxon>
        <taxon>Bacillati</taxon>
        <taxon>Actinomycetota</taxon>
        <taxon>Actinomycetes</taxon>
        <taxon>Micrococcales</taxon>
        <taxon>Microbacteriaceae</taxon>
        <taxon>Schumannella</taxon>
    </lineage>
</organism>
<dbReference type="OrthoDB" id="9804395at2"/>